<dbReference type="InterPro" id="IPR038063">
    <property type="entry name" value="Transpep_catalytic_dom"/>
</dbReference>
<dbReference type="GO" id="GO:0071972">
    <property type="term" value="F:peptidoglycan L,D-transpeptidase activity"/>
    <property type="evidence" value="ECO:0007669"/>
    <property type="project" value="TreeGrafter"/>
</dbReference>
<dbReference type="RefSeq" id="WP_132743536.1">
    <property type="nucleotide sequence ID" value="NZ_SLXK01000002.1"/>
</dbReference>
<dbReference type="FunFam" id="2.40.440.10:FF:000003">
    <property type="entry name" value="L,D-transpeptidase YciB"/>
    <property type="match status" value="1"/>
</dbReference>
<dbReference type="PANTHER" id="PTHR30582">
    <property type="entry name" value="L,D-TRANSPEPTIDASE"/>
    <property type="match status" value="1"/>
</dbReference>
<proteinExistence type="inferred from homology"/>
<comment type="pathway">
    <text evidence="1 9">Cell wall biogenesis; peptidoglycan biosynthesis.</text>
</comment>
<keyword evidence="3" id="KW-0808">Transferase</keyword>
<evidence type="ECO:0000256" key="5">
    <source>
        <dbReference type="ARBA" id="ARBA00022960"/>
    </source>
</evidence>
<dbReference type="GO" id="GO:0016740">
    <property type="term" value="F:transferase activity"/>
    <property type="evidence" value="ECO:0007669"/>
    <property type="project" value="UniProtKB-KW"/>
</dbReference>
<dbReference type="GO" id="GO:0018104">
    <property type="term" value="P:peptidoglycan-protein cross-linking"/>
    <property type="evidence" value="ECO:0007669"/>
    <property type="project" value="TreeGrafter"/>
</dbReference>
<dbReference type="GO" id="GO:0008360">
    <property type="term" value="P:regulation of cell shape"/>
    <property type="evidence" value="ECO:0007669"/>
    <property type="project" value="UniProtKB-UniRule"/>
</dbReference>
<evidence type="ECO:0000259" key="10">
    <source>
        <dbReference type="PROSITE" id="PS52029"/>
    </source>
</evidence>
<evidence type="ECO:0000313" key="12">
    <source>
        <dbReference type="Proteomes" id="UP000295416"/>
    </source>
</evidence>
<feature type="active site" description="Nucleophile" evidence="9">
    <location>
        <position position="132"/>
    </location>
</feature>
<protein>
    <submittedName>
        <fullName evidence="11">L,D-transpeptidase-like protein</fullName>
    </submittedName>
</protein>
<keyword evidence="5 9" id="KW-0133">Cell shape</keyword>
<keyword evidence="6 9" id="KW-0573">Peptidoglycan synthesis</keyword>
<dbReference type="UniPathway" id="UPA00219"/>
<dbReference type="EMBL" id="SLXK01000002">
    <property type="protein sequence ID" value="TCP31809.1"/>
    <property type="molecule type" value="Genomic_DNA"/>
</dbReference>
<dbReference type="AlphaFoldDB" id="A0A4R2P9T8"/>
<accession>A0A4R2P9T8</accession>
<evidence type="ECO:0000256" key="1">
    <source>
        <dbReference type="ARBA" id="ARBA00004752"/>
    </source>
</evidence>
<feature type="domain" description="L,D-TPase catalytic" evidence="10">
    <location>
        <begin position="32"/>
        <end position="156"/>
    </location>
</feature>
<evidence type="ECO:0000256" key="2">
    <source>
        <dbReference type="ARBA" id="ARBA00005992"/>
    </source>
</evidence>
<dbReference type="PANTHER" id="PTHR30582:SF4">
    <property type="entry name" value="L,D-TRANSPEPTIDASE YQJB-RELATED"/>
    <property type="match status" value="1"/>
</dbReference>
<dbReference type="Pfam" id="PF03734">
    <property type="entry name" value="YkuD"/>
    <property type="match status" value="1"/>
</dbReference>
<sequence length="183" mass="20200">MLLSKITLSFTALLMWLSPVWPLGENPVPGSPFIIVNKARHELVFINDNDIVMKVPVATGKTKELTPEGLFTVIVKAKEPYYRKKNIPGGDPDNPLGSRWIGFDARGTNGRIYGVHGNNNPDSIGKDVSAGCIRMQEEAIQRLFDLVPAGTKILIVDSDQSFQTLGRQYNALDGHSHLLIPEH</sequence>
<dbReference type="GO" id="GO:0071555">
    <property type="term" value="P:cell wall organization"/>
    <property type="evidence" value="ECO:0007669"/>
    <property type="project" value="UniProtKB-UniRule"/>
</dbReference>
<dbReference type="GO" id="GO:0005576">
    <property type="term" value="C:extracellular region"/>
    <property type="evidence" value="ECO:0007669"/>
    <property type="project" value="TreeGrafter"/>
</dbReference>
<dbReference type="Gene3D" id="2.40.440.10">
    <property type="entry name" value="L,D-transpeptidase catalytic domain-like"/>
    <property type="match status" value="1"/>
</dbReference>
<dbReference type="Proteomes" id="UP000295416">
    <property type="component" value="Unassembled WGS sequence"/>
</dbReference>
<keyword evidence="4" id="KW-0378">Hydrolase</keyword>
<evidence type="ECO:0000256" key="9">
    <source>
        <dbReference type="PROSITE-ProRule" id="PRU01373"/>
    </source>
</evidence>
<keyword evidence="7 9" id="KW-0961">Cell wall biogenesis/degradation</keyword>
<comment type="similarity">
    <text evidence="2">Belongs to the YkuD family.</text>
</comment>
<gene>
    <name evidence="11" type="ORF">EV207_102302</name>
</gene>
<dbReference type="OrthoDB" id="9787225at2"/>
<evidence type="ECO:0000256" key="4">
    <source>
        <dbReference type="ARBA" id="ARBA00022801"/>
    </source>
</evidence>
<dbReference type="InterPro" id="IPR005490">
    <property type="entry name" value="LD_TPept_cat_dom"/>
</dbReference>
<comment type="pathway">
    <text evidence="8">Glycan biosynthesis.</text>
</comment>
<evidence type="ECO:0000256" key="6">
    <source>
        <dbReference type="ARBA" id="ARBA00022984"/>
    </source>
</evidence>
<reference evidence="11 12" key="1">
    <citation type="submission" date="2019-03" db="EMBL/GenBank/DDBJ databases">
        <title>Genomic Encyclopedia of Type Strains, Phase IV (KMG-IV): sequencing the most valuable type-strain genomes for metagenomic binning, comparative biology and taxonomic classification.</title>
        <authorList>
            <person name="Goeker M."/>
        </authorList>
    </citation>
    <scope>NUCLEOTIDE SEQUENCE [LARGE SCALE GENOMIC DNA]</scope>
    <source>
        <strain evidence="11 12">DSM 19377</strain>
    </source>
</reference>
<comment type="caution">
    <text evidence="11">The sequence shown here is derived from an EMBL/GenBank/DDBJ whole genome shotgun (WGS) entry which is preliminary data.</text>
</comment>
<feature type="active site" description="Proton donor/acceptor" evidence="9">
    <location>
        <position position="116"/>
    </location>
</feature>
<dbReference type="InterPro" id="IPR050979">
    <property type="entry name" value="LD-transpeptidase"/>
</dbReference>
<evidence type="ECO:0000313" key="11">
    <source>
        <dbReference type="EMBL" id="TCP31809.1"/>
    </source>
</evidence>
<organism evidence="11 12">
    <name type="scientific">Scopulibacillus darangshiensis</name>
    <dbReference type="NCBI Taxonomy" id="442528"/>
    <lineage>
        <taxon>Bacteria</taxon>
        <taxon>Bacillati</taxon>
        <taxon>Bacillota</taxon>
        <taxon>Bacilli</taxon>
        <taxon>Bacillales</taxon>
        <taxon>Sporolactobacillaceae</taxon>
        <taxon>Scopulibacillus</taxon>
    </lineage>
</organism>
<dbReference type="CDD" id="cd16913">
    <property type="entry name" value="YkuD_like"/>
    <property type="match status" value="1"/>
</dbReference>
<evidence type="ECO:0000256" key="7">
    <source>
        <dbReference type="ARBA" id="ARBA00023316"/>
    </source>
</evidence>
<keyword evidence="12" id="KW-1185">Reference proteome</keyword>
<name>A0A4R2P9T8_9BACL</name>
<evidence type="ECO:0000256" key="8">
    <source>
        <dbReference type="ARBA" id="ARBA00060592"/>
    </source>
</evidence>
<dbReference type="SUPFAM" id="SSF141523">
    <property type="entry name" value="L,D-transpeptidase catalytic domain-like"/>
    <property type="match status" value="1"/>
</dbReference>
<dbReference type="PROSITE" id="PS52029">
    <property type="entry name" value="LD_TPASE"/>
    <property type="match status" value="1"/>
</dbReference>
<evidence type="ECO:0000256" key="3">
    <source>
        <dbReference type="ARBA" id="ARBA00022679"/>
    </source>
</evidence>